<proteinExistence type="predicted"/>
<dbReference type="EMBL" id="JBHFNS010000046">
    <property type="protein sequence ID" value="MFB2935808.1"/>
    <property type="molecule type" value="Genomic_DNA"/>
</dbReference>
<evidence type="ECO:0000313" key="1">
    <source>
        <dbReference type="EMBL" id="MFB2935808.1"/>
    </source>
</evidence>
<reference evidence="1 2" key="1">
    <citation type="submission" date="2024-09" db="EMBL/GenBank/DDBJ databases">
        <title>Floridaenema gen nov. (Aerosakkonemataceae, Aerosakkonematales ord. nov., Cyanobacteria) from benthic tropical and subtropical fresh waters, with the description of four new species.</title>
        <authorList>
            <person name="Moretto J.A."/>
            <person name="Berthold D.E."/>
            <person name="Lefler F.W."/>
            <person name="Huang I.-S."/>
            <person name="Laughinghouse H. IV."/>
        </authorList>
    </citation>
    <scope>NUCLEOTIDE SEQUENCE [LARGE SCALE GENOMIC DNA]</scope>
    <source>
        <strain evidence="1 2">BLCC-F154</strain>
    </source>
</reference>
<accession>A0ABV4YAT2</accession>
<gene>
    <name evidence="1" type="ORF">ACE1B6_11195</name>
</gene>
<dbReference type="RefSeq" id="WP_413257310.1">
    <property type="nucleotide sequence ID" value="NZ_JBHFNS010000046.1"/>
</dbReference>
<keyword evidence="2" id="KW-1185">Reference proteome</keyword>
<dbReference type="Proteomes" id="UP001576776">
    <property type="component" value="Unassembled WGS sequence"/>
</dbReference>
<comment type="caution">
    <text evidence="1">The sequence shown here is derived from an EMBL/GenBank/DDBJ whole genome shotgun (WGS) entry which is preliminary data.</text>
</comment>
<organism evidence="1 2">
    <name type="scientific">Floridaenema fluviatile BLCC-F154</name>
    <dbReference type="NCBI Taxonomy" id="3153640"/>
    <lineage>
        <taxon>Bacteria</taxon>
        <taxon>Bacillati</taxon>
        <taxon>Cyanobacteriota</taxon>
        <taxon>Cyanophyceae</taxon>
        <taxon>Oscillatoriophycideae</taxon>
        <taxon>Aerosakkonematales</taxon>
        <taxon>Aerosakkonemataceae</taxon>
        <taxon>Floridanema</taxon>
        <taxon>Floridanema fluviatile</taxon>
    </lineage>
</organism>
<protein>
    <submittedName>
        <fullName evidence="1">Uncharacterized protein</fullName>
    </submittedName>
</protein>
<evidence type="ECO:0000313" key="2">
    <source>
        <dbReference type="Proteomes" id="UP001576776"/>
    </source>
</evidence>
<name>A0ABV4YAT2_9CYAN</name>
<sequence>MKKVFEQAGVSCCTEKTNDCWQGYCFGKWRSLIANLFYSVSCLDAVHLGAGFDWYIFHPARISAKPAPTICIPHHYENCHNCDRSLVNSR</sequence>